<dbReference type="Proteomes" id="UP000054845">
    <property type="component" value="Unassembled WGS sequence"/>
</dbReference>
<proteinExistence type="predicted"/>
<sequence length="206" mass="22856">MRATLPCPCLSTLRLEAATSVDVLLFPSQNPRRLGRRVQQIRLSLTQVCSPSIPATAFEGLLVRWWMVYVCTHREAGPQCPHCTFVQSGLGRPASSGCQLIINSSSSAMPSSFAHAYSFPSFLSLHHHLFDTLETASPSRSSHTFNLLLLESSSLLSRRTATTYILLVQSPSIRTTAHWRHLSPALLAKVHPRSFFKVIPDHDILP</sequence>
<accession>A0A0P1BPI7</accession>
<name>A0A0P1BPI7_9BASI</name>
<dbReference type="OrthoDB" id="10468191at2759"/>
<keyword evidence="2" id="KW-1185">Reference proteome</keyword>
<reference evidence="1 2" key="1">
    <citation type="submission" date="2014-09" db="EMBL/GenBank/DDBJ databases">
        <authorList>
            <person name="Magalhaes I.L.F."/>
            <person name="Oliveira U."/>
            <person name="Santos F.R."/>
            <person name="Vidigal T.H.D.A."/>
            <person name="Brescovit A.D."/>
            <person name="Santos A.J."/>
        </authorList>
    </citation>
    <scope>NUCLEOTIDE SEQUENCE [LARGE SCALE GENOMIC DNA]</scope>
</reference>
<dbReference type="EMBL" id="CCYA01000270">
    <property type="protein sequence ID" value="CEH18332.1"/>
    <property type="molecule type" value="Genomic_DNA"/>
</dbReference>
<dbReference type="AlphaFoldDB" id="A0A0P1BPI7"/>
<organism evidence="1 2">
    <name type="scientific">Ceraceosorus bombacis</name>
    <dbReference type="NCBI Taxonomy" id="401625"/>
    <lineage>
        <taxon>Eukaryota</taxon>
        <taxon>Fungi</taxon>
        <taxon>Dikarya</taxon>
        <taxon>Basidiomycota</taxon>
        <taxon>Ustilaginomycotina</taxon>
        <taxon>Exobasidiomycetes</taxon>
        <taxon>Ceraceosorales</taxon>
        <taxon>Ceraceosoraceae</taxon>
        <taxon>Ceraceosorus</taxon>
    </lineage>
</organism>
<protein>
    <submittedName>
        <fullName evidence="1">Uncharacterized protein</fullName>
    </submittedName>
</protein>
<evidence type="ECO:0000313" key="2">
    <source>
        <dbReference type="Proteomes" id="UP000054845"/>
    </source>
</evidence>
<evidence type="ECO:0000313" key="1">
    <source>
        <dbReference type="EMBL" id="CEH18332.1"/>
    </source>
</evidence>